<name>A0A834KAA4_VESPE</name>
<feature type="region of interest" description="Disordered" evidence="1">
    <location>
        <begin position="438"/>
        <end position="457"/>
    </location>
</feature>
<comment type="caution">
    <text evidence="2">The sequence shown here is derived from an EMBL/GenBank/DDBJ whole genome shotgun (WGS) entry which is preliminary data.</text>
</comment>
<evidence type="ECO:0000313" key="2">
    <source>
        <dbReference type="EMBL" id="KAF7400216.1"/>
    </source>
</evidence>
<dbReference type="AlphaFoldDB" id="A0A834KAA4"/>
<proteinExistence type="predicted"/>
<organism evidence="2 3">
    <name type="scientific">Vespula pensylvanica</name>
    <name type="common">Western yellow jacket</name>
    <name type="synonym">Wasp</name>
    <dbReference type="NCBI Taxonomy" id="30213"/>
    <lineage>
        <taxon>Eukaryota</taxon>
        <taxon>Metazoa</taxon>
        <taxon>Ecdysozoa</taxon>
        <taxon>Arthropoda</taxon>
        <taxon>Hexapoda</taxon>
        <taxon>Insecta</taxon>
        <taxon>Pterygota</taxon>
        <taxon>Neoptera</taxon>
        <taxon>Endopterygota</taxon>
        <taxon>Hymenoptera</taxon>
        <taxon>Apocrita</taxon>
        <taxon>Aculeata</taxon>
        <taxon>Vespoidea</taxon>
        <taxon>Vespidae</taxon>
        <taxon>Vespinae</taxon>
        <taxon>Vespula</taxon>
    </lineage>
</organism>
<accession>A0A834KAA4</accession>
<gene>
    <name evidence="2" type="ORF">H0235_015953</name>
</gene>
<protein>
    <submittedName>
        <fullName evidence="2">Uncharacterized protein</fullName>
    </submittedName>
</protein>
<keyword evidence="3" id="KW-1185">Reference proteome</keyword>
<reference evidence="2" key="1">
    <citation type="journal article" date="2020" name="G3 (Bethesda)">
        <title>High-Quality Assemblies for Three Invasive Social Wasps from the &lt;i&gt;Vespula&lt;/i&gt; Genus.</title>
        <authorList>
            <person name="Harrop T.W.R."/>
            <person name="Guhlin J."/>
            <person name="McLaughlin G.M."/>
            <person name="Permina E."/>
            <person name="Stockwell P."/>
            <person name="Gilligan J."/>
            <person name="Le Lec M.F."/>
            <person name="Gruber M.A.M."/>
            <person name="Quinn O."/>
            <person name="Lovegrove M."/>
            <person name="Duncan E.J."/>
            <person name="Remnant E.J."/>
            <person name="Van Eeckhoven J."/>
            <person name="Graham B."/>
            <person name="Knapp R.A."/>
            <person name="Langford K.W."/>
            <person name="Kronenberg Z."/>
            <person name="Press M.O."/>
            <person name="Eacker S.M."/>
            <person name="Wilson-Rankin E.E."/>
            <person name="Purcell J."/>
            <person name="Lester P.J."/>
            <person name="Dearden P.K."/>
        </authorList>
    </citation>
    <scope>NUCLEOTIDE SEQUENCE</scope>
    <source>
        <strain evidence="2">Volc-1</strain>
    </source>
</reference>
<dbReference type="Proteomes" id="UP000600918">
    <property type="component" value="Unassembled WGS sequence"/>
</dbReference>
<dbReference type="EMBL" id="JACSDY010000018">
    <property type="protein sequence ID" value="KAF7400216.1"/>
    <property type="molecule type" value="Genomic_DNA"/>
</dbReference>
<sequence length="457" mass="51440">MDSVAVTVPLRQPTKKMKKRKELDALAPPHAVSRRTSGKRSSQELLTDSSDERSEYWNTSTRSSRKCRGRRSQACPGFLKACSAFLACASVLATASLIWLFIDVRQQLSALRTELDQGIAVKDLKNHDFCKLVTINSRMKLYVATMFIRCKNFGEIISPCHHLLIAGNEGVPDALQKCHSMSRDLQNNQTVIFSHLSDLRFQISNVTIQSSLQLVNIQHGLHQVQEWVHAAPELANVPKDLKALSTTVVSLGSQIRDLDSTVTTLKETNTRIQNIQTTMLQNITNIQHTVSELINITQKPQILTTNETKLKTEELNAAILRVTNNLTHVNETLSRTLQWTSEDQKKDHKILNSLLDTTQNVSTKVISLQGEYAKISEQITTLPSLTEQVKQIYAASMELNDKLKRLEQSYIAVKNSTTAMLNTITEIRNEKRIINDQDTREMPIEGSQNVQRISANT</sequence>
<feature type="region of interest" description="Disordered" evidence="1">
    <location>
        <begin position="1"/>
        <end position="51"/>
    </location>
</feature>
<feature type="compositionally biased region" description="Polar residues" evidence="1">
    <location>
        <begin position="446"/>
        <end position="457"/>
    </location>
</feature>
<feature type="compositionally biased region" description="Polar residues" evidence="1">
    <location>
        <begin position="39"/>
        <end position="48"/>
    </location>
</feature>
<evidence type="ECO:0000256" key="1">
    <source>
        <dbReference type="SAM" id="MobiDB-lite"/>
    </source>
</evidence>
<evidence type="ECO:0000313" key="3">
    <source>
        <dbReference type="Proteomes" id="UP000600918"/>
    </source>
</evidence>